<evidence type="ECO:0000256" key="1">
    <source>
        <dbReference type="ARBA" id="ARBA00004202"/>
    </source>
</evidence>
<proteinExistence type="inferred from homology"/>
<evidence type="ECO:0000313" key="13">
    <source>
        <dbReference type="EMBL" id="ERH23346.1"/>
    </source>
</evidence>
<keyword evidence="5" id="KW-0547">Nucleotide-binding</keyword>
<evidence type="ECO:0000256" key="6">
    <source>
        <dbReference type="ARBA" id="ARBA00022840"/>
    </source>
</evidence>
<evidence type="ECO:0000256" key="2">
    <source>
        <dbReference type="ARBA" id="ARBA00005417"/>
    </source>
</evidence>
<dbReference type="PANTHER" id="PTHR43166:SF9">
    <property type="entry name" value="GLUTAMATE_ASPARTATE IMPORT ATP-BINDING PROTEIN GLTL"/>
    <property type="match status" value="1"/>
</dbReference>
<evidence type="ECO:0000256" key="10">
    <source>
        <dbReference type="ARBA" id="ARBA00047624"/>
    </source>
</evidence>
<organism evidence="13 14">
    <name type="scientific">Actinomyces johnsonii F0542</name>
    <dbReference type="NCBI Taxonomy" id="1321818"/>
    <lineage>
        <taxon>Bacteria</taxon>
        <taxon>Bacillati</taxon>
        <taxon>Actinomycetota</taxon>
        <taxon>Actinomycetes</taxon>
        <taxon>Actinomycetales</taxon>
        <taxon>Actinomycetaceae</taxon>
        <taxon>Actinomyces</taxon>
    </lineage>
</organism>
<keyword evidence="6 13" id="KW-0067">ATP-binding</keyword>
<evidence type="ECO:0000256" key="8">
    <source>
        <dbReference type="ARBA" id="ARBA00023136"/>
    </source>
</evidence>
<feature type="region of interest" description="Disordered" evidence="11">
    <location>
        <begin position="1"/>
        <end position="39"/>
    </location>
</feature>
<feature type="compositionally biased region" description="Basic and acidic residues" evidence="11">
    <location>
        <begin position="29"/>
        <end position="39"/>
    </location>
</feature>
<dbReference type="PROSITE" id="PS50893">
    <property type="entry name" value="ABC_TRANSPORTER_2"/>
    <property type="match status" value="1"/>
</dbReference>
<comment type="caution">
    <text evidence="13">The sequence shown here is derived from an EMBL/GenBank/DDBJ whole genome shotgun (WGS) entry which is preliminary data.</text>
</comment>
<dbReference type="InterPro" id="IPR027417">
    <property type="entry name" value="P-loop_NTPase"/>
</dbReference>
<evidence type="ECO:0000256" key="3">
    <source>
        <dbReference type="ARBA" id="ARBA00022448"/>
    </source>
</evidence>
<dbReference type="FunFam" id="3.40.50.300:FF:000020">
    <property type="entry name" value="Amino acid ABC transporter ATP-binding component"/>
    <property type="match status" value="1"/>
</dbReference>
<dbReference type="PANTHER" id="PTHR43166">
    <property type="entry name" value="AMINO ACID IMPORT ATP-BINDING PROTEIN"/>
    <property type="match status" value="1"/>
</dbReference>
<dbReference type="Pfam" id="PF00005">
    <property type="entry name" value="ABC_tran"/>
    <property type="match status" value="1"/>
</dbReference>
<dbReference type="InterPro" id="IPR017871">
    <property type="entry name" value="ABC_transporter-like_CS"/>
</dbReference>
<dbReference type="InterPro" id="IPR003593">
    <property type="entry name" value="AAA+_ATPase"/>
</dbReference>
<evidence type="ECO:0000256" key="11">
    <source>
        <dbReference type="SAM" id="MobiDB-lite"/>
    </source>
</evidence>
<dbReference type="EMBL" id="AWSE01000099">
    <property type="protein sequence ID" value="ERH23346.1"/>
    <property type="molecule type" value="Genomic_DNA"/>
</dbReference>
<dbReference type="CDD" id="cd03262">
    <property type="entry name" value="ABC_HisP_GlnQ"/>
    <property type="match status" value="1"/>
</dbReference>
<comment type="similarity">
    <text evidence="2">Belongs to the ABC transporter superfamily.</text>
</comment>
<dbReference type="AlphaFoldDB" id="U1QMM1"/>
<dbReference type="InterPro" id="IPR003439">
    <property type="entry name" value="ABC_transporter-like_ATP-bd"/>
</dbReference>
<reference evidence="13 14" key="1">
    <citation type="submission" date="2013-08" db="EMBL/GenBank/DDBJ databases">
        <authorList>
            <person name="Weinstock G."/>
            <person name="Sodergren E."/>
            <person name="Wylie T."/>
            <person name="Fulton L."/>
            <person name="Fulton R."/>
            <person name="Fronick C."/>
            <person name="O'Laughlin M."/>
            <person name="Godfrey J."/>
            <person name="Miner T."/>
            <person name="Herter B."/>
            <person name="Appelbaum E."/>
            <person name="Cordes M."/>
            <person name="Lek S."/>
            <person name="Wollam A."/>
            <person name="Pepin K.H."/>
            <person name="Palsikar V.B."/>
            <person name="Mitreva M."/>
            <person name="Wilson R.K."/>
        </authorList>
    </citation>
    <scope>NUCLEOTIDE SEQUENCE [LARGE SCALE GENOMIC DNA]</scope>
    <source>
        <strain evidence="13 14">F0542</strain>
    </source>
</reference>
<keyword evidence="7" id="KW-0029">Amino-acid transport</keyword>
<dbReference type="PATRIC" id="fig|1321818.3.peg.1544"/>
<dbReference type="SUPFAM" id="SSF52540">
    <property type="entry name" value="P-loop containing nucleoside triphosphate hydrolases"/>
    <property type="match status" value="1"/>
</dbReference>
<dbReference type="Proteomes" id="UP000016536">
    <property type="component" value="Unassembled WGS sequence"/>
</dbReference>
<comment type="catalytic activity">
    <reaction evidence="10">
        <text>a polar amino acid(out) + ATP + H2O = a polar amino acid(in) + ADP + phosphate + H(+)</text>
        <dbReference type="Rhea" id="RHEA:14673"/>
        <dbReference type="ChEBI" id="CHEBI:15377"/>
        <dbReference type="ChEBI" id="CHEBI:15378"/>
        <dbReference type="ChEBI" id="CHEBI:30616"/>
        <dbReference type="ChEBI" id="CHEBI:43474"/>
        <dbReference type="ChEBI" id="CHEBI:62031"/>
        <dbReference type="ChEBI" id="CHEBI:456216"/>
        <dbReference type="EC" id="7.4.2.1"/>
    </reaction>
    <physiologicalReaction direction="left-to-right" evidence="10">
        <dbReference type="Rhea" id="RHEA:14674"/>
    </physiologicalReaction>
</comment>
<dbReference type="InterPro" id="IPR030679">
    <property type="entry name" value="ABC_ATPase_HisP-typ"/>
</dbReference>
<dbReference type="GO" id="GO:0015426">
    <property type="term" value="F:ATPase-coupled polar amino acid-transporter activity"/>
    <property type="evidence" value="ECO:0007669"/>
    <property type="project" value="UniProtKB-EC"/>
</dbReference>
<keyword evidence="8" id="KW-0472">Membrane</keyword>
<dbReference type="EC" id="7.4.2.1" evidence="9"/>
<keyword evidence="3" id="KW-0813">Transport</keyword>
<dbReference type="RefSeq" id="WP_021608387.1">
    <property type="nucleotide sequence ID" value="NZ_KE951880.1"/>
</dbReference>
<evidence type="ECO:0000313" key="14">
    <source>
        <dbReference type="Proteomes" id="UP000016536"/>
    </source>
</evidence>
<keyword evidence="14" id="KW-1185">Reference proteome</keyword>
<dbReference type="GO" id="GO:0005886">
    <property type="term" value="C:plasma membrane"/>
    <property type="evidence" value="ECO:0007669"/>
    <property type="project" value="UniProtKB-SubCell"/>
</dbReference>
<dbReference type="GO" id="GO:0016887">
    <property type="term" value="F:ATP hydrolysis activity"/>
    <property type="evidence" value="ECO:0007669"/>
    <property type="project" value="InterPro"/>
</dbReference>
<comment type="subcellular location">
    <subcellularLocation>
        <location evidence="1">Cell membrane</location>
        <topology evidence="1">Peripheral membrane protein</topology>
    </subcellularLocation>
</comment>
<dbReference type="SMART" id="SM00382">
    <property type="entry name" value="AAA"/>
    <property type="match status" value="1"/>
</dbReference>
<dbReference type="Gene3D" id="3.40.50.300">
    <property type="entry name" value="P-loop containing nucleotide triphosphate hydrolases"/>
    <property type="match status" value="1"/>
</dbReference>
<dbReference type="HOGENOM" id="CLU_000604_1_22_11"/>
<sequence length="284" mass="30870">MTTSASSPDRTAADRTDDVDDDVKGAQCEPRDPGADRKPDDALVRISHVTKYYGHFKALDDVSLDIHRGEVVAVIGASGSGKSTLCRTVNRLEPIQKGEIEIDGVPLPQEGRALAQLRAEVGMVFQSFNLFPHRTVLDNITLAPIKVRGTPRRQAETRAHELLARVGLADQASKRPAQLSGGQQQRVAIARALAMDPKVMLFDEPTSALDPEMINEVLDVIKDLASSGMTMLVVTHEMGFARSAADRVVFMDGGQIVESGSPAEFFSSPRTERARDFLSKVLSH</sequence>
<gene>
    <name evidence="13" type="ORF">HMPREF1979_01834</name>
</gene>
<evidence type="ECO:0000256" key="9">
    <source>
        <dbReference type="ARBA" id="ARBA00038850"/>
    </source>
</evidence>
<evidence type="ECO:0000256" key="7">
    <source>
        <dbReference type="ARBA" id="ARBA00022970"/>
    </source>
</evidence>
<feature type="domain" description="ABC transporter" evidence="12">
    <location>
        <begin position="44"/>
        <end position="278"/>
    </location>
</feature>
<evidence type="ECO:0000256" key="5">
    <source>
        <dbReference type="ARBA" id="ARBA00022741"/>
    </source>
</evidence>
<dbReference type="GO" id="GO:0005524">
    <property type="term" value="F:ATP binding"/>
    <property type="evidence" value="ECO:0007669"/>
    <property type="project" value="UniProtKB-KW"/>
</dbReference>
<evidence type="ECO:0000259" key="12">
    <source>
        <dbReference type="PROSITE" id="PS50893"/>
    </source>
</evidence>
<protein>
    <recommendedName>
        <fullName evidence="9">ABC-type polar-amino-acid transporter</fullName>
        <ecNumber evidence="9">7.4.2.1</ecNumber>
    </recommendedName>
</protein>
<dbReference type="PROSITE" id="PS00211">
    <property type="entry name" value="ABC_TRANSPORTER_1"/>
    <property type="match status" value="1"/>
</dbReference>
<dbReference type="InterPro" id="IPR050086">
    <property type="entry name" value="MetN_ABC_transporter-like"/>
</dbReference>
<evidence type="ECO:0000256" key="4">
    <source>
        <dbReference type="ARBA" id="ARBA00022475"/>
    </source>
</evidence>
<dbReference type="PIRSF" id="PIRSF039085">
    <property type="entry name" value="ABC_ATPase_HisP"/>
    <property type="match status" value="1"/>
</dbReference>
<name>U1QMM1_9ACTO</name>
<keyword evidence="4" id="KW-1003">Cell membrane</keyword>
<accession>U1QMM1</accession>